<protein>
    <submittedName>
        <fullName evidence="2">Uncharacterized protein</fullName>
    </submittedName>
</protein>
<evidence type="ECO:0000313" key="3">
    <source>
        <dbReference type="Proteomes" id="UP001151760"/>
    </source>
</evidence>
<accession>A0ABQ5CNX9</accession>
<dbReference type="Proteomes" id="UP001151760">
    <property type="component" value="Unassembled WGS sequence"/>
</dbReference>
<sequence length="184" mass="20190">MTFFSRITVSERIILDSRPKHLKTSNASLSIPGFQRSHHAPSGPAGQYGGLLDEHQRRSKVSEATTIRSGDSTGIRRAGIMIFLELMAFESFKGATNIERNGIKGSDLMVFSFATIVAATINLQVRISLDKVEVVIILQKIDQLSMMLSIISDASRLCTSGNILSDMGIVKTKHGYFLLFLAQS</sequence>
<gene>
    <name evidence="2" type="ORF">Tco_0908665</name>
</gene>
<reference evidence="2" key="2">
    <citation type="submission" date="2022-01" db="EMBL/GenBank/DDBJ databases">
        <authorList>
            <person name="Yamashiro T."/>
            <person name="Shiraishi A."/>
            <person name="Satake H."/>
            <person name="Nakayama K."/>
        </authorList>
    </citation>
    <scope>NUCLEOTIDE SEQUENCE</scope>
</reference>
<evidence type="ECO:0000313" key="2">
    <source>
        <dbReference type="EMBL" id="GJT28390.1"/>
    </source>
</evidence>
<evidence type="ECO:0000256" key="1">
    <source>
        <dbReference type="SAM" id="MobiDB-lite"/>
    </source>
</evidence>
<organism evidence="2 3">
    <name type="scientific">Tanacetum coccineum</name>
    <dbReference type="NCBI Taxonomy" id="301880"/>
    <lineage>
        <taxon>Eukaryota</taxon>
        <taxon>Viridiplantae</taxon>
        <taxon>Streptophyta</taxon>
        <taxon>Embryophyta</taxon>
        <taxon>Tracheophyta</taxon>
        <taxon>Spermatophyta</taxon>
        <taxon>Magnoliopsida</taxon>
        <taxon>eudicotyledons</taxon>
        <taxon>Gunneridae</taxon>
        <taxon>Pentapetalae</taxon>
        <taxon>asterids</taxon>
        <taxon>campanulids</taxon>
        <taxon>Asterales</taxon>
        <taxon>Asteraceae</taxon>
        <taxon>Asteroideae</taxon>
        <taxon>Anthemideae</taxon>
        <taxon>Anthemidinae</taxon>
        <taxon>Tanacetum</taxon>
    </lineage>
</organism>
<name>A0ABQ5CNX9_9ASTR</name>
<proteinExistence type="predicted"/>
<comment type="caution">
    <text evidence="2">The sequence shown here is derived from an EMBL/GenBank/DDBJ whole genome shotgun (WGS) entry which is preliminary data.</text>
</comment>
<keyword evidence="3" id="KW-1185">Reference proteome</keyword>
<feature type="region of interest" description="Disordered" evidence="1">
    <location>
        <begin position="32"/>
        <end position="51"/>
    </location>
</feature>
<dbReference type="EMBL" id="BQNB010014456">
    <property type="protein sequence ID" value="GJT28390.1"/>
    <property type="molecule type" value="Genomic_DNA"/>
</dbReference>
<reference evidence="2" key="1">
    <citation type="journal article" date="2022" name="Int. J. Mol. Sci.">
        <title>Draft Genome of Tanacetum Coccineum: Genomic Comparison of Closely Related Tanacetum-Family Plants.</title>
        <authorList>
            <person name="Yamashiro T."/>
            <person name="Shiraishi A."/>
            <person name="Nakayama K."/>
            <person name="Satake H."/>
        </authorList>
    </citation>
    <scope>NUCLEOTIDE SEQUENCE</scope>
</reference>